<keyword evidence="1" id="KW-0732">Signal</keyword>
<feature type="chain" id="PRO_5047036830" description="DUF1311 domain-containing protein" evidence="1">
    <location>
        <begin position="18"/>
        <end position="88"/>
    </location>
</feature>
<dbReference type="Proteomes" id="UP001057998">
    <property type="component" value="Chromosome 1"/>
</dbReference>
<accession>A0ABY5GEM7</accession>
<gene>
    <name evidence="2" type="ORF">NNL38_13230</name>
</gene>
<organism evidence="2 3">
    <name type="scientific">Photobacterium atrarenae</name>
    <dbReference type="NCBI Taxonomy" id="865757"/>
    <lineage>
        <taxon>Bacteria</taxon>
        <taxon>Pseudomonadati</taxon>
        <taxon>Pseudomonadota</taxon>
        <taxon>Gammaproteobacteria</taxon>
        <taxon>Vibrionales</taxon>
        <taxon>Vibrionaceae</taxon>
        <taxon>Photobacterium</taxon>
    </lineage>
</organism>
<name>A0ABY5GEM7_9GAMM</name>
<evidence type="ECO:0000313" key="3">
    <source>
        <dbReference type="Proteomes" id="UP001057998"/>
    </source>
</evidence>
<sequence>MRYLLSVALLISSATIAAPDYESCTTDNKDTEICQAYLAGVNQSRTSVETAAMMKQEDNFRTRALEQRVGERYRKSVSLDKLPETSTN</sequence>
<feature type="signal peptide" evidence="1">
    <location>
        <begin position="1"/>
        <end position="17"/>
    </location>
</feature>
<evidence type="ECO:0008006" key="4">
    <source>
        <dbReference type="Google" id="ProtNLM"/>
    </source>
</evidence>
<keyword evidence="3" id="KW-1185">Reference proteome</keyword>
<reference evidence="2" key="1">
    <citation type="submission" date="2022-07" db="EMBL/GenBank/DDBJ databases">
        <title>Genome sequencing of Photobacterium atrarenae GJH2-4.</title>
        <authorList>
            <person name="Park S.-J."/>
        </authorList>
    </citation>
    <scope>NUCLEOTIDE SEQUENCE</scope>
    <source>
        <strain evidence="2">GJH2-4</strain>
    </source>
</reference>
<dbReference type="EMBL" id="CP101508">
    <property type="protein sequence ID" value="UTV27280.1"/>
    <property type="molecule type" value="Genomic_DNA"/>
</dbReference>
<protein>
    <recommendedName>
        <fullName evidence="4">DUF1311 domain-containing protein</fullName>
    </recommendedName>
</protein>
<dbReference type="RefSeq" id="WP_255388493.1">
    <property type="nucleotide sequence ID" value="NZ_CP101508.1"/>
</dbReference>
<evidence type="ECO:0000313" key="2">
    <source>
        <dbReference type="EMBL" id="UTV27280.1"/>
    </source>
</evidence>
<proteinExistence type="predicted"/>
<evidence type="ECO:0000256" key="1">
    <source>
        <dbReference type="SAM" id="SignalP"/>
    </source>
</evidence>